<dbReference type="InterPro" id="IPR015797">
    <property type="entry name" value="NUDIX_hydrolase-like_dom_sf"/>
</dbReference>
<dbReference type="PANTHER" id="PTHR43046:SF14">
    <property type="entry name" value="MUTT_NUDIX FAMILY PROTEIN"/>
    <property type="match status" value="1"/>
</dbReference>
<dbReference type="InterPro" id="IPR000086">
    <property type="entry name" value="NUDIX_hydrolase_dom"/>
</dbReference>
<dbReference type="SUPFAM" id="SSF55811">
    <property type="entry name" value="Nudix"/>
    <property type="match status" value="1"/>
</dbReference>
<name>A0A267MGP8_9FIRM</name>
<comment type="cofactor">
    <cofactor evidence="1">
        <name>Mg(2+)</name>
        <dbReference type="ChEBI" id="CHEBI:18420"/>
    </cofactor>
</comment>
<feature type="domain" description="Nudix hydrolase" evidence="4">
    <location>
        <begin position="6"/>
        <end position="136"/>
    </location>
</feature>
<dbReference type="Proteomes" id="UP000216024">
    <property type="component" value="Unassembled WGS sequence"/>
</dbReference>
<dbReference type="InterPro" id="IPR020084">
    <property type="entry name" value="NUDIX_hydrolase_CS"/>
</dbReference>
<dbReference type="GO" id="GO:0016787">
    <property type="term" value="F:hydrolase activity"/>
    <property type="evidence" value="ECO:0007669"/>
    <property type="project" value="UniProtKB-KW"/>
</dbReference>
<accession>A0A267MGP8</accession>
<dbReference type="OrthoDB" id="9787476at2"/>
<keyword evidence="2 3" id="KW-0378">Hydrolase</keyword>
<evidence type="ECO:0000259" key="4">
    <source>
        <dbReference type="PROSITE" id="PS51462"/>
    </source>
</evidence>
<evidence type="ECO:0000256" key="3">
    <source>
        <dbReference type="RuleBase" id="RU003476"/>
    </source>
</evidence>
<dbReference type="EMBL" id="NIBG01000012">
    <property type="protein sequence ID" value="PAB58726.1"/>
    <property type="molecule type" value="Genomic_DNA"/>
</dbReference>
<dbReference type="Pfam" id="PF00293">
    <property type="entry name" value="NUDIX"/>
    <property type="match status" value="1"/>
</dbReference>
<dbReference type="InterPro" id="IPR020476">
    <property type="entry name" value="Nudix_hydrolase"/>
</dbReference>
<proteinExistence type="inferred from homology"/>
<reference evidence="5 6" key="1">
    <citation type="submission" date="2017-06" db="EMBL/GenBank/DDBJ databases">
        <title>Draft genome sequence of anaerobic fermentative bacterium Anaeromicrobium sediminis DY2726D isolated from West Pacific Ocean sediments.</title>
        <authorList>
            <person name="Zeng X."/>
        </authorList>
    </citation>
    <scope>NUCLEOTIDE SEQUENCE [LARGE SCALE GENOMIC DNA]</scope>
    <source>
        <strain evidence="5 6">DY2726D</strain>
    </source>
</reference>
<dbReference type="Gene3D" id="3.90.79.10">
    <property type="entry name" value="Nucleoside Triphosphate Pyrophosphohydrolase"/>
    <property type="match status" value="1"/>
</dbReference>
<dbReference type="PANTHER" id="PTHR43046">
    <property type="entry name" value="GDP-MANNOSE MANNOSYL HYDROLASE"/>
    <property type="match status" value="1"/>
</dbReference>
<comment type="similarity">
    <text evidence="3">Belongs to the Nudix hydrolase family.</text>
</comment>
<evidence type="ECO:0000256" key="1">
    <source>
        <dbReference type="ARBA" id="ARBA00001946"/>
    </source>
</evidence>
<evidence type="ECO:0000313" key="5">
    <source>
        <dbReference type="EMBL" id="PAB58726.1"/>
    </source>
</evidence>
<dbReference type="AlphaFoldDB" id="A0A267MGP8"/>
<dbReference type="PRINTS" id="PR00502">
    <property type="entry name" value="NUDIXFAMILY"/>
</dbReference>
<comment type="caution">
    <text evidence="5">The sequence shown here is derived from an EMBL/GenBank/DDBJ whole genome shotgun (WGS) entry which is preliminary data.</text>
</comment>
<sequence>MTRDEYLHGCTGVVVIKDNHILLGERCDDQGWSLAGGKQEKNETLEECAKRELKEEFGIDSLKLKYLGKVYSKAMVKGVEKKVSPSIYVCETFKGQIKLDLREFKDYKWVHINNALNIENLFLPSREGIKLLEKEAGEKI</sequence>
<protein>
    <recommendedName>
        <fullName evidence="4">Nudix hydrolase domain-containing protein</fullName>
    </recommendedName>
</protein>
<dbReference type="RefSeq" id="WP_095134306.1">
    <property type="nucleotide sequence ID" value="NZ_NIBG01000012.1"/>
</dbReference>
<organism evidence="5 6">
    <name type="scientific">Anaeromicrobium sediminis</name>
    <dbReference type="NCBI Taxonomy" id="1478221"/>
    <lineage>
        <taxon>Bacteria</taxon>
        <taxon>Bacillati</taxon>
        <taxon>Bacillota</taxon>
        <taxon>Clostridia</taxon>
        <taxon>Peptostreptococcales</taxon>
        <taxon>Thermotaleaceae</taxon>
        <taxon>Anaeromicrobium</taxon>
    </lineage>
</organism>
<evidence type="ECO:0000313" key="6">
    <source>
        <dbReference type="Proteomes" id="UP000216024"/>
    </source>
</evidence>
<dbReference type="PROSITE" id="PS00893">
    <property type="entry name" value="NUDIX_BOX"/>
    <property type="match status" value="1"/>
</dbReference>
<gene>
    <name evidence="5" type="ORF">CCE28_13735</name>
</gene>
<dbReference type="PROSITE" id="PS51462">
    <property type="entry name" value="NUDIX"/>
    <property type="match status" value="1"/>
</dbReference>
<keyword evidence="6" id="KW-1185">Reference proteome</keyword>
<evidence type="ECO:0000256" key="2">
    <source>
        <dbReference type="ARBA" id="ARBA00022801"/>
    </source>
</evidence>